<feature type="compositionally biased region" description="Basic and acidic residues" evidence="1">
    <location>
        <begin position="144"/>
        <end position="153"/>
    </location>
</feature>
<evidence type="ECO:0000256" key="1">
    <source>
        <dbReference type="SAM" id="MobiDB-lite"/>
    </source>
</evidence>
<feature type="domain" description="DUF6591" evidence="3">
    <location>
        <begin position="142"/>
        <end position="267"/>
    </location>
</feature>
<evidence type="ECO:0000313" key="5">
    <source>
        <dbReference type="Proteomes" id="UP000216725"/>
    </source>
</evidence>
<keyword evidence="5" id="KW-1185">Reference proteome</keyword>
<comment type="caution">
    <text evidence="4">The sequence shown here is derived from an EMBL/GenBank/DDBJ whole genome shotgun (WGS) entry which is preliminary data.</text>
</comment>
<feature type="compositionally biased region" description="Low complexity" evidence="1">
    <location>
        <begin position="1"/>
        <end position="15"/>
    </location>
</feature>
<dbReference type="Proteomes" id="UP000216725">
    <property type="component" value="Unassembled WGS sequence"/>
</dbReference>
<dbReference type="EMBL" id="MWWR01000005">
    <property type="protein sequence ID" value="OZG52116.1"/>
    <property type="molecule type" value="Genomic_DNA"/>
</dbReference>
<feature type="compositionally biased region" description="Polar residues" evidence="1">
    <location>
        <begin position="129"/>
        <end position="140"/>
    </location>
</feature>
<dbReference type="Pfam" id="PF20234">
    <property type="entry name" value="DUF6591"/>
    <property type="match status" value="1"/>
</dbReference>
<feature type="transmembrane region" description="Helical" evidence="2">
    <location>
        <begin position="36"/>
        <end position="58"/>
    </location>
</feature>
<reference evidence="4 5" key="1">
    <citation type="journal article" date="2017" name="BMC Genomics">
        <title>Comparative genomic and phylogenomic analyses of the Bifidobacteriaceae family.</title>
        <authorList>
            <person name="Lugli G.A."/>
            <person name="Milani C."/>
            <person name="Turroni F."/>
            <person name="Duranti S."/>
            <person name="Mancabelli L."/>
            <person name="Mangifesta M."/>
            <person name="Ferrario C."/>
            <person name="Modesto M."/>
            <person name="Mattarelli P."/>
            <person name="Jiri K."/>
            <person name="van Sinderen D."/>
            <person name="Ventura M."/>
        </authorList>
    </citation>
    <scope>NUCLEOTIDE SEQUENCE [LARGE SCALE GENOMIC DNA]</scope>
    <source>
        <strain evidence="4 5">DSM 24742</strain>
    </source>
</reference>
<evidence type="ECO:0000259" key="3">
    <source>
        <dbReference type="Pfam" id="PF20234"/>
    </source>
</evidence>
<gene>
    <name evidence="4" type="ORF">PSRA_0666</name>
</gene>
<dbReference type="AlphaFoldDB" id="A0A261EZL1"/>
<name>A0A261EZL1_9BIFI</name>
<dbReference type="InterPro" id="IPR046526">
    <property type="entry name" value="DUF6591"/>
</dbReference>
<keyword evidence="2" id="KW-1133">Transmembrane helix</keyword>
<organism evidence="4 5">
    <name type="scientific">Pseudoscardovia radai</name>
    <dbReference type="NCBI Taxonomy" id="987066"/>
    <lineage>
        <taxon>Bacteria</taxon>
        <taxon>Bacillati</taxon>
        <taxon>Actinomycetota</taxon>
        <taxon>Actinomycetes</taxon>
        <taxon>Bifidobacteriales</taxon>
        <taxon>Bifidobacteriaceae</taxon>
        <taxon>Pseudoscardovia</taxon>
    </lineage>
</organism>
<feature type="compositionally biased region" description="Low complexity" evidence="1">
    <location>
        <begin position="154"/>
        <end position="166"/>
    </location>
</feature>
<sequence>MENTTNPANGTNGAPQNGMPQNDAPKNSATTTVSGIPAYLCYGGFALGLVLLLLTFFVKKWSTGVLFALALIAIIACIVGREMTKEYKDFSGRKLAKIGIILAIIALPVGIANTTMTEQRENLDASHEAAQQMNSSAANDTESSESKETETKTSEPAQTAEQTTEAATEEPTAEETTATNAPTTSSEDFRAMMDSYEAFMDQYIAFMQKYSTSDNPASMLQDYSTMMSQYADWATKMQAVDENSLSAEDWQYYVEVTTRISQKLAAAGVSAN</sequence>
<proteinExistence type="predicted"/>
<evidence type="ECO:0000256" key="2">
    <source>
        <dbReference type="SAM" id="Phobius"/>
    </source>
</evidence>
<keyword evidence="2" id="KW-0472">Membrane</keyword>
<accession>A0A261EZL1</accession>
<evidence type="ECO:0000313" key="4">
    <source>
        <dbReference type="EMBL" id="OZG52116.1"/>
    </source>
</evidence>
<feature type="transmembrane region" description="Helical" evidence="2">
    <location>
        <begin position="64"/>
        <end position="83"/>
    </location>
</feature>
<keyword evidence="2" id="KW-0812">Transmembrane</keyword>
<feature type="compositionally biased region" description="Polar residues" evidence="1">
    <location>
        <begin position="18"/>
        <end position="28"/>
    </location>
</feature>
<feature type="compositionally biased region" description="Low complexity" evidence="1">
    <location>
        <begin position="174"/>
        <end position="186"/>
    </location>
</feature>
<dbReference type="OrthoDB" id="3227510at2"/>
<feature type="transmembrane region" description="Helical" evidence="2">
    <location>
        <begin position="95"/>
        <end position="112"/>
    </location>
</feature>
<dbReference type="RefSeq" id="WP_094660499.1">
    <property type="nucleotide sequence ID" value="NZ_JBKZBR010000027.1"/>
</dbReference>
<feature type="region of interest" description="Disordered" evidence="1">
    <location>
        <begin position="120"/>
        <end position="187"/>
    </location>
</feature>
<feature type="region of interest" description="Disordered" evidence="1">
    <location>
        <begin position="1"/>
        <end position="28"/>
    </location>
</feature>
<protein>
    <recommendedName>
        <fullName evidence="3">DUF6591 domain-containing protein</fullName>
    </recommendedName>
</protein>